<keyword evidence="3" id="KW-1185">Reference proteome</keyword>
<evidence type="ECO:0000313" key="3">
    <source>
        <dbReference type="Proteomes" id="UP000634136"/>
    </source>
</evidence>
<proteinExistence type="predicted"/>
<reference evidence="2" key="1">
    <citation type="submission" date="2020-09" db="EMBL/GenBank/DDBJ databases">
        <title>Genome-Enabled Discovery of Anthraquinone Biosynthesis in Senna tora.</title>
        <authorList>
            <person name="Kang S.-H."/>
            <person name="Pandey R.P."/>
            <person name="Lee C.-M."/>
            <person name="Sim J.-S."/>
            <person name="Jeong J.-T."/>
            <person name="Choi B.-S."/>
            <person name="Jung M."/>
            <person name="Ginzburg D."/>
            <person name="Zhao K."/>
            <person name="Won S.Y."/>
            <person name="Oh T.-J."/>
            <person name="Yu Y."/>
            <person name="Kim N.-H."/>
            <person name="Lee O.R."/>
            <person name="Lee T.-H."/>
            <person name="Bashyal P."/>
            <person name="Kim T.-S."/>
            <person name="Lee W.-H."/>
            <person name="Kawkins C."/>
            <person name="Kim C.-K."/>
            <person name="Kim J.S."/>
            <person name="Ahn B.O."/>
            <person name="Rhee S.Y."/>
            <person name="Sohng J.K."/>
        </authorList>
    </citation>
    <scope>NUCLEOTIDE SEQUENCE</scope>
    <source>
        <tissue evidence="2">Leaf</tissue>
    </source>
</reference>
<dbReference type="EMBL" id="JAAIUW010000002">
    <property type="protein sequence ID" value="KAF7841938.1"/>
    <property type="molecule type" value="Genomic_DNA"/>
</dbReference>
<dbReference type="Proteomes" id="UP000634136">
    <property type="component" value="Unassembled WGS sequence"/>
</dbReference>
<accession>A0A834XCI8</accession>
<dbReference type="AlphaFoldDB" id="A0A834XCI8"/>
<comment type="caution">
    <text evidence="2">The sequence shown here is derived from an EMBL/GenBank/DDBJ whole genome shotgun (WGS) entry which is preliminary data.</text>
</comment>
<name>A0A834XCI8_9FABA</name>
<evidence type="ECO:0000313" key="2">
    <source>
        <dbReference type="EMBL" id="KAF7841938.1"/>
    </source>
</evidence>
<feature type="compositionally biased region" description="Acidic residues" evidence="1">
    <location>
        <begin position="185"/>
        <end position="213"/>
    </location>
</feature>
<gene>
    <name evidence="2" type="ORF">G2W53_004236</name>
</gene>
<feature type="region of interest" description="Disordered" evidence="1">
    <location>
        <begin position="177"/>
        <end position="213"/>
    </location>
</feature>
<protein>
    <submittedName>
        <fullName evidence="2">Uncharacterized protein</fullName>
    </submittedName>
</protein>
<evidence type="ECO:0000256" key="1">
    <source>
        <dbReference type="SAM" id="MobiDB-lite"/>
    </source>
</evidence>
<organism evidence="2 3">
    <name type="scientific">Senna tora</name>
    <dbReference type="NCBI Taxonomy" id="362788"/>
    <lineage>
        <taxon>Eukaryota</taxon>
        <taxon>Viridiplantae</taxon>
        <taxon>Streptophyta</taxon>
        <taxon>Embryophyta</taxon>
        <taxon>Tracheophyta</taxon>
        <taxon>Spermatophyta</taxon>
        <taxon>Magnoliopsida</taxon>
        <taxon>eudicotyledons</taxon>
        <taxon>Gunneridae</taxon>
        <taxon>Pentapetalae</taxon>
        <taxon>rosids</taxon>
        <taxon>fabids</taxon>
        <taxon>Fabales</taxon>
        <taxon>Fabaceae</taxon>
        <taxon>Caesalpinioideae</taxon>
        <taxon>Cassia clade</taxon>
        <taxon>Senna</taxon>
    </lineage>
</organism>
<dbReference type="OrthoDB" id="1428029at2759"/>
<sequence length="213" mass="24216">MVVGCRKRNVGRFVEETLRNEQQRRANGIVSSGWETILGESEEDLRLLAPSKKSILEETILGESEEDLRLLAPSKKSILEVQAGRVDDPMIRQLSYVSGSRVNGEWWAACKVRAKLFMDETLNSVGEVSNEFSTFNYYQDDESLKIHDRTSEEEEINLLDAHGLMEEVNVDELLNPMNAPHTDQLIDDDEETDHNEFLDSDEELFDSDSSSDS</sequence>